<comment type="caution">
    <text evidence="2">The sequence shown here is derived from an EMBL/GenBank/DDBJ whole genome shotgun (WGS) entry which is preliminary data.</text>
</comment>
<organism evidence="2 3">
    <name type="scientific">Peronospora matthiolae</name>
    <dbReference type="NCBI Taxonomy" id="2874970"/>
    <lineage>
        <taxon>Eukaryota</taxon>
        <taxon>Sar</taxon>
        <taxon>Stramenopiles</taxon>
        <taxon>Oomycota</taxon>
        <taxon>Peronosporomycetes</taxon>
        <taxon>Peronosporales</taxon>
        <taxon>Peronosporaceae</taxon>
        <taxon>Peronospora</taxon>
    </lineage>
</organism>
<dbReference type="PANTHER" id="PTHR11439:SF483">
    <property type="entry name" value="PEPTIDE SYNTHASE GLIP-LIKE, PUTATIVE (AFU_ORTHOLOGUE AFUA_3G12920)-RELATED"/>
    <property type="match status" value="1"/>
</dbReference>
<dbReference type="InterPro" id="IPR043502">
    <property type="entry name" value="DNA/RNA_pol_sf"/>
</dbReference>
<dbReference type="PANTHER" id="PTHR11439">
    <property type="entry name" value="GAG-POL-RELATED RETROTRANSPOSON"/>
    <property type="match status" value="1"/>
</dbReference>
<dbReference type="AlphaFoldDB" id="A0AAV1U6Z6"/>
<feature type="domain" description="Reverse transcriptase Ty1/copia-type" evidence="1">
    <location>
        <begin position="1"/>
        <end position="172"/>
    </location>
</feature>
<evidence type="ECO:0000313" key="3">
    <source>
        <dbReference type="Proteomes" id="UP001162060"/>
    </source>
</evidence>
<accession>A0AAV1U6Z6</accession>
<name>A0AAV1U6Z6_9STRA</name>
<dbReference type="CDD" id="cd09272">
    <property type="entry name" value="RNase_HI_RT_Ty1"/>
    <property type="match status" value="1"/>
</dbReference>
<evidence type="ECO:0000259" key="1">
    <source>
        <dbReference type="Pfam" id="PF07727"/>
    </source>
</evidence>
<protein>
    <recommendedName>
        <fullName evidence="1">Reverse transcriptase Ty1/copia-type domain-containing protein</fullName>
    </recommendedName>
</protein>
<evidence type="ECO:0000313" key="2">
    <source>
        <dbReference type="EMBL" id="CAK7928904.1"/>
    </source>
</evidence>
<dbReference type="Pfam" id="PF07727">
    <property type="entry name" value="RVT_2"/>
    <property type="match status" value="1"/>
</dbReference>
<gene>
    <name evidence="2" type="ORF">PM001_LOCUS14054</name>
</gene>
<dbReference type="Proteomes" id="UP001162060">
    <property type="component" value="Unassembled WGS sequence"/>
</dbReference>
<dbReference type="InterPro" id="IPR013103">
    <property type="entry name" value="RVT_2"/>
</dbReference>
<dbReference type="SUPFAM" id="SSF56672">
    <property type="entry name" value="DNA/RNA polymerases"/>
    <property type="match status" value="1"/>
</dbReference>
<sequence>MAAKYGLMLHQMDVKTAFLNGSLNEDIYMDQPDGYLDATQPDYVCKLKRSLYGLKQSPRMWNQTIDGFMIKMGFKKCESDHCIYIKRDDQDMILVVLYVDDLILASSNNELLKSTKMALRKRFEMTDLGELDYFLGMEIKNDRKTGMVTVQQTKFLKSVLTKFGMDNSKPNTKTPSAAVGSLSQFSSDPCPTHWQALKRVLRYLQATPNHGLEFTREEGSRICGYTDADWAGDIESRRSTSGYVFMMSGGCISWKRQKQRTVALSSTKAEYMALSEATKEAVWLKVLLGELGEMTSDEAIKMYEDNQGSIALAKNPEFHKRTKHIDIRYHFVREKVESGEVVLEYCPTQDMLADMMTKPIAAVQFENIRDRLGIQGAAANESRGSVEKTAAVKKTPRQAASSVEASGRPSFAIPVGTGMYQ</sequence>
<reference evidence="2" key="1">
    <citation type="submission" date="2024-01" db="EMBL/GenBank/DDBJ databases">
        <authorList>
            <person name="Webb A."/>
        </authorList>
    </citation>
    <scope>NUCLEOTIDE SEQUENCE</scope>
    <source>
        <strain evidence="2">Pm1</strain>
    </source>
</reference>
<dbReference type="EMBL" id="CAKLBY020000141">
    <property type="protein sequence ID" value="CAK7928904.1"/>
    <property type="molecule type" value="Genomic_DNA"/>
</dbReference>
<proteinExistence type="predicted"/>